<dbReference type="Proteomes" id="UP001499851">
    <property type="component" value="Unassembled WGS sequence"/>
</dbReference>
<gene>
    <name evidence="2" type="ORF">GCM10009830_36160</name>
</gene>
<dbReference type="Gene3D" id="2.30.40.10">
    <property type="entry name" value="Urease, subunit C, domain 1"/>
    <property type="match status" value="1"/>
</dbReference>
<name>A0ABN2HCP7_9ACTN</name>
<evidence type="ECO:0000313" key="2">
    <source>
        <dbReference type="EMBL" id="GAA1685436.1"/>
    </source>
</evidence>
<dbReference type="SUPFAM" id="SSF51338">
    <property type="entry name" value="Composite domain of metallo-dependent hydrolases"/>
    <property type="match status" value="1"/>
</dbReference>
<proteinExistence type="predicted"/>
<dbReference type="InterPro" id="IPR032466">
    <property type="entry name" value="Metal_Hydrolase"/>
</dbReference>
<dbReference type="InterPro" id="IPR013108">
    <property type="entry name" value="Amidohydro_3"/>
</dbReference>
<dbReference type="SUPFAM" id="SSF51556">
    <property type="entry name" value="Metallo-dependent hydrolases"/>
    <property type="match status" value="1"/>
</dbReference>
<protein>
    <submittedName>
        <fullName evidence="2">Amidohydrolase family protein</fullName>
    </submittedName>
</protein>
<dbReference type="PANTHER" id="PTHR32027">
    <property type="entry name" value="CYTOSINE DEAMINASE"/>
    <property type="match status" value="1"/>
</dbReference>
<dbReference type="InterPro" id="IPR052349">
    <property type="entry name" value="Metallo-hydrolase_Enzymes"/>
</dbReference>
<evidence type="ECO:0000259" key="1">
    <source>
        <dbReference type="Pfam" id="PF07969"/>
    </source>
</evidence>
<feature type="domain" description="Amidohydrolase 3" evidence="1">
    <location>
        <begin position="119"/>
        <end position="398"/>
    </location>
</feature>
<dbReference type="Gene3D" id="3.20.20.140">
    <property type="entry name" value="Metal-dependent hydrolases"/>
    <property type="match status" value="1"/>
</dbReference>
<accession>A0ABN2HCP7</accession>
<organism evidence="2 3">
    <name type="scientific">Glycomyces endophyticus</name>
    <dbReference type="NCBI Taxonomy" id="480996"/>
    <lineage>
        <taxon>Bacteria</taxon>
        <taxon>Bacillati</taxon>
        <taxon>Actinomycetota</taxon>
        <taxon>Actinomycetes</taxon>
        <taxon>Glycomycetales</taxon>
        <taxon>Glycomycetaceae</taxon>
        <taxon>Glycomyces</taxon>
    </lineage>
</organism>
<comment type="caution">
    <text evidence="2">The sequence shown here is derived from an EMBL/GenBank/DDBJ whole genome shotgun (WGS) entry which is preliminary data.</text>
</comment>
<dbReference type="NCBIfam" id="NF004636">
    <property type="entry name" value="PRK05985.1"/>
    <property type="match status" value="1"/>
</dbReference>
<dbReference type="CDD" id="cd01293">
    <property type="entry name" value="Bact_CD"/>
    <property type="match status" value="1"/>
</dbReference>
<dbReference type="EMBL" id="BAAAQF010000015">
    <property type="protein sequence ID" value="GAA1685436.1"/>
    <property type="molecule type" value="Genomic_DNA"/>
</dbReference>
<keyword evidence="3" id="KW-1185">Reference proteome</keyword>
<dbReference type="PANTHER" id="PTHR32027:SF9">
    <property type="entry name" value="BLL3847 PROTEIN"/>
    <property type="match status" value="1"/>
</dbReference>
<dbReference type="RefSeq" id="WP_344489033.1">
    <property type="nucleotide sequence ID" value="NZ_BAAAQF010000015.1"/>
</dbReference>
<dbReference type="InterPro" id="IPR011059">
    <property type="entry name" value="Metal-dep_hydrolase_composite"/>
</dbReference>
<reference evidence="2 3" key="1">
    <citation type="journal article" date="2019" name="Int. J. Syst. Evol. Microbiol.">
        <title>The Global Catalogue of Microorganisms (GCM) 10K type strain sequencing project: providing services to taxonomists for standard genome sequencing and annotation.</title>
        <authorList>
            <consortium name="The Broad Institute Genomics Platform"/>
            <consortium name="The Broad Institute Genome Sequencing Center for Infectious Disease"/>
            <person name="Wu L."/>
            <person name="Ma J."/>
        </authorList>
    </citation>
    <scope>NUCLEOTIDE SEQUENCE [LARGE SCALE GENOMIC DNA]</scope>
    <source>
        <strain evidence="2 3">JCM 16001</strain>
    </source>
</reference>
<dbReference type="Pfam" id="PF07969">
    <property type="entry name" value="Amidohydro_3"/>
    <property type="match status" value="1"/>
</dbReference>
<dbReference type="InterPro" id="IPR018228">
    <property type="entry name" value="DNase_TatD-rel_CS"/>
</dbReference>
<evidence type="ECO:0000313" key="3">
    <source>
        <dbReference type="Proteomes" id="UP001499851"/>
    </source>
</evidence>
<sequence length="410" mass="42356">MTDLLLKGGRPWTPGEPLAPADIAIADGRIAAVAPDLEAEGAQVIDLDSATVIDLEGAIVLPGLVDAHCHLDKTMFGGPWVPNTGGRTLEGRIRNGEGRRAELGVPSPDYAANLLSAMVAAGTSVVRSHIDIDPEVGLGGVEAVREAAARLAGRVDVELVAFPQGGLLTRPGVPALLEAALRDGVEVVGGLDPAGFDRDPAGQLDLLFDLAERHGAKIDVHLHDQGLLGAWEYELIIERTKATGMAGRVAISHAYAMGGLEPDHQRRIADALAEAGVAMITCAVGGAPVVPVRLMAEAGARLAIGNDGIRDLWTPYGDGDMLRRVNQVSFRDRLMSDPEIELALAAGTHGGAAVLGLERYGLAVGCNADLLAVNASAPAEAVVGVPPRRLVVKGGAVVARDGVLSAPHSP</sequence>
<dbReference type="PROSITE" id="PS01137">
    <property type="entry name" value="TATD_1"/>
    <property type="match status" value="1"/>
</dbReference>